<accession>A0A917AWH5</accession>
<keyword evidence="1" id="KW-1133">Transmembrane helix</keyword>
<reference evidence="2" key="1">
    <citation type="journal article" date="2014" name="Int. J. Syst. Evol. Microbiol.">
        <title>Complete genome sequence of Corynebacterium casei LMG S-19264T (=DSM 44701T), isolated from a smear-ripened cheese.</title>
        <authorList>
            <consortium name="US DOE Joint Genome Institute (JGI-PGF)"/>
            <person name="Walter F."/>
            <person name="Albersmeier A."/>
            <person name="Kalinowski J."/>
            <person name="Ruckert C."/>
        </authorList>
    </citation>
    <scope>NUCLEOTIDE SEQUENCE</scope>
    <source>
        <strain evidence="2">CGMCC 1.12698</strain>
    </source>
</reference>
<evidence type="ECO:0000313" key="3">
    <source>
        <dbReference type="Proteomes" id="UP000605259"/>
    </source>
</evidence>
<evidence type="ECO:0008006" key="4">
    <source>
        <dbReference type="Google" id="ProtNLM"/>
    </source>
</evidence>
<feature type="transmembrane region" description="Helical" evidence="1">
    <location>
        <begin position="141"/>
        <end position="161"/>
    </location>
</feature>
<sequence length="190" mass="21226">MNKEQFLARLEQRLGELPNRERQDILYDYQEHFQAGLEEGKTEQEVIVALGSPESIAREQLLLYGIEGSHTTSSQVHPQRSGLQKTLLTIGLIFLNLIFVLAPFVAAFAIYLSLWIISVAFIISPFLALIGEIISEDPFMWFEFFAGVALSGIGIFLFHGMKKISPACGRLVSRYVKANKAIIKGGSKHV</sequence>
<dbReference type="Proteomes" id="UP000605259">
    <property type="component" value="Unassembled WGS sequence"/>
</dbReference>
<dbReference type="RefSeq" id="WP_188389594.1">
    <property type="nucleotide sequence ID" value="NZ_BMFK01000004.1"/>
</dbReference>
<gene>
    <name evidence="2" type="ORF">GCM10007140_33030</name>
</gene>
<evidence type="ECO:0000313" key="2">
    <source>
        <dbReference type="EMBL" id="GGE80900.1"/>
    </source>
</evidence>
<reference evidence="2" key="2">
    <citation type="submission" date="2020-09" db="EMBL/GenBank/DDBJ databases">
        <authorList>
            <person name="Sun Q."/>
            <person name="Zhou Y."/>
        </authorList>
    </citation>
    <scope>NUCLEOTIDE SEQUENCE</scope>
    <source>
        <strain evidence="2">CGMCC 1.12698</strain>
    </source>
</reference>
<keyword evidence="3" id="KW-1185">Reference proteome</keyword>
<keyword evidence="1" id="KW-0472">Membrane</keyword>
<dbReference type="EMBL" id="BMFK01000004">
    <property type="protein sequence ID" value="GGE80900.1"/>
    <property type="molecule type" value="Genomic_DNA"/>
</dbReference>
<organism evidence="2 3">
    <name type="scientific">Priestia taiwanensis</name>
    <dbReference type="NCBI Taxonomy" id="1347902"/>
    <lineage>
        <taxon>Bacteria</taxon>
        <taxon>Bacillati</taxon>
        <taxon>Bacillota</taxon>
        <taxon>Bacilli</taxon>
        <taxon>Bacillales</taxon>
        <taxon>Bacillaceae</taxon>
        <taxon>Priestia</taxon>
    </lineage>
</organism>
<feature type="transmembrane region" description="Helical" evidence="1">
    <location>
        <begin position="114"/>
        <end position="134"/>
    </location>
</feature>
<protein>
    <recommendedName>
        <fullName evidence="4">DUF1700 domain-containing protein</fullName>
    </recommendedName>
</protein>
<proteinExistence type="predicted"/>
<feature type="transmembrane region" description="Helical" evidence="1">
    <location>
        <begin position="87"/>
        <end position="108"/>
    </location>
</feature>
<dbReference type="Pfam" id="PF22564">
    <property type="entry name" value="HAAS"/>
    <property type="match status" value="1"/>
</dbReference>
<keyword evidence="1" id="KW-0812">Transmembrane</keyword>
<name>A0A917AWH5_9BACI</name>
<evidence type="ECO:0000256" key="1">
    <source>
        <dbReference type="SAM" id="Phobius"/>
    </source>
</evidence>
<comment type="caution">
    <text evidence="2">The sequence shown here is derived from an EMBL/GenBank/DDBJ whole genome shotgun (WGS) entry which is preliminary data.</text>
</comment>
<dbReference type="AlphaFoldDB" id="A0A917AWH5"/>